<evidence type="ECO:0000256" key="2">
    <source>
        <dbReference type="ARBA" id="ARBA00022448"/>
    </source>
</evidence>
<dbReference type="InterPro" id="IPR039426">
    <property type="entry name" value="TonB-dep_rcpt-like"/>
</dbReference>
<comment type="similarity">
    <text evidence="10 11">Belongs to the TonB-dependent receptor family.</text>
</comment>
<dbReference type="PANTHER" id="PTHR30069:SF29">
    <property type="entry name" value="HEMOGLOBIN AND HEMOGLOBIN-HAPTOGLOBIN-BINDING PROTEIN 1-RELATED"/>
    <property type="match status" value="1"/>
</dbReference>
<accession>A0ABV0BYI4</accession>
<evidence type="ECO:0000256" key="6">
    <source>
        <dbReference type="ARBA" id="ARBA00023077"/>
    </source>
</evidence>
<evidence type="ECO:0000256" key="11">
    <source>
        <dbReference type="RuleBase" id="RU003357"/>
    </source>
</evidence>
<evidence type="ECO:0000256" key="9">
    <source>
        <dbReference type="ARBA" id="ARBA00023237"/>
    </source>
</evidence>
<evidence type="ECO:0000256" key="5">
    <source>
        <dbReference type="ARBA" id="ARBA00022729"/>
    </source>
</evidence>
<dbReference type="SUPFAM" id="SSF56935">
    <property type="entry name" value="Porins"/>
    <property type="match status" value="1"/>
</dbReference>
<keyword evidence="6 11" id="KW-0798">TonB box</keyword>
<evidence type="ECO:0000256" key="1">
    <source>
        <dbReference type="ARBA" id="ARBA00004571"/>
    </source>
</evidence>
<keyword evidence="8 15" id="KW-0675">Receptor</keyword>
<dbReference type="Gene3D" id="2.170.130.10">
    <property type="entry name" value="TonB-dependent receptor, plug domain"/>
    <property type="match status" value="1"/>
</dbReference>
<evidence type="ECO:0000256" key="3">
    <source>
        <dbReference type="ARBA" id="ARBA00022452"/>
    </source>
</evidence>
<dbReference type="InterPro" id="IPR036942">
    <property type="entry name" value="Beta-barrel_TonB_sf"/>
</dbReference>
<dbReference type="RefSeq" id="WP_132771369.1">
    <property type="nucleotide sequence ID" value="NZ_JAOQNK010000001.1"/>
</dbReference>
<dbReference type="Gene3D" id="2.40.170.20">
    <property type="entry name" value="TonB-dependent receptor, beta-barrel domain"/>
    <property type="match status" value="1"/>
</dbReference>
<comment type="subcellular location">
    <subcellularLocation>
        <location evidence="1 10">Cell outer membrane</location>
        <topology evidence="1 10">Multi-pass membrane protein</topology>
    </subcellularLocation>
</comment>
<keyword evidence="9 10" id="KW-0998">Cell outer membrane</keyword>
<name>A0ABV0BYI4_9SPHI</name>
<reference evidence="15 16" key="1">
    <citation type="submission" date="2024-04" db="EMBL/GenBank/DDBJ databases">
        <title>WGS of bacteria from Torrens River.</title>
        <authorList>
            <person name="Wyrsch E.R."/>
            <person name="Drigo B."/>
        </authorList>
    </citation>
    <scope>NUCLEOTIDE SEQUENCE [LARGE SCALE GENOMIC DNA]</scope>
    <source>
        <strain evidence="15 16">TWI391</strain>
    </source>
</reference>
<keyword evidence="5 12" id="KW-0732">Signal</keyword>
<keyword evidence="16" id="KW-1185">Reference proteome</keyword>
<feature type="chain" id="PRO_5045923875" evidence="12">
    <location>
        <begin position="21"/>
        <end position="632"/>
    </location>
</feature>
<evidence type="ECO:0000256" key="10">
    <source>
        <dbReference type="PROSITE-ProRule" id="PRU01360"/>
    </source>
</evidence>
<evidence type="ECO:0000259" key="13">
    <source>
        <dbReference type="Pfam" id="PF00593"/>
    </source>
</evidence>
<feature type="signal peptide" evidence="12">
    <location>
        <begin position="1"/>
        <end position="20"/>
    </location>
</feature>
<keyword evidence="4 10" id="KW-0812">Transmembrane</keyword>
<feature type="domain" description="TonB-dependent receptor-like beta-barrel" evidence="13">
    <location>
        <begin position="222"/>
        <end position="604"/>
    </location>
</feature>
<evidence type="ECO:0000256" key="4">
    <source>
        <dbReference type="ARBA" id="ARBA00022692"/>
    </source>
</evidence>
<keyword evidence="3 10" id="KW-1134">Transmembrane beta strand</keyword>
<keyword evidence="7 10" id="KW-0472">Membrane</keyword>
<evidence type="ECO:0000256" key="7">
    <source>
        <dbReference type="ARBA" id="ARBA00023136"/>
    </source>
</evidence>
<evidence type="ECO:0000256" key="8">
    <source>
        <dbReference type="ARBA" id="ARBA00023170"/>
    </source>
</evidence>
<dbReference type="InterPro" id="IPR037066">
    <property type="entry name" value="Plug_dom_sf"/>
</dbReference>
<dbReference type="Pfam" id="PF00593">
    <property type="entry name" value="TonB_dep_Rec_b-barrel"/>
    <property type="match status" value="1"/>
</dbReference>
<dbReference type="InterPro" id="IPR012910">
    <property type="entry name" value="Plug_dom"/>
</dbReference>
<dbReference type="PANTHER" id="PTHR30069">
    <property type="entry name" value="TONB-DEPENDENT OUTER MEMBRANE RECEPTOR"/>
    <property type="match status" value="1"/>
</dbReference>
<proteinExistence type="inferred from homology"/>
<sequence>MSKNLTLLALSLIGYSYAFSQEVTNNKTLTLKDTTNLNEVIINQNRLQIPFSKQTRNIQIITQEDIKRLPAKSVNELLAYINGVDIRQRGPFGSQADVTIDGGSFEQTLILLNGAKISDPQTAHHSLNLPIPTDAIERIEIIKGPASRIYGINSLTGAINIVTKTVSENLISAQAYTGTSFKNSEDTQNGKYYGKGFQLGFTHKIAQFSQQLYLGHEDSNGQRYNTASKNNKIYYQGAYAPDSLNNISTSFGYIDNQFGANGYYAAPGDKESYELVKTAFATIQSKHKLSNALTISPRISNRYNEDDYRYFRHDLSKARSQHYNNAFMAELNATYEQNYGSFGLGVESRFENINSSNIGKHSRENYGAYVEFKTEMIKNLFINVGTYLNYNSDYNWQVFPGIDLGYDINNHWKLIFNAGSSQRIPSFTDLYLNQRPANIGNSSLQAERAKQVEGAIKYTSGNVIAQAGYFYRTINDFIDWTRNLNTEPWQPQNMDNNEVQGFNVNFRININPQNSITKYYAVIGYSYLNPRIKNNTTENNLSKYTIESLRNQANLNFTISHRDWSFTTANRFNERLSYKSYFISDVRLARQIDKLNLYVDAQNLFNVKYIEAGAVPMPGTWYSLGAKYTIAY</sequence>
<evidence type="ECO:0000313" key="16">
    <source>
        <dbReference type="Proteomes" id="UP001409291"/>
    </source>
</evidence>
<keyword evidence="2 10" id="KW-0813">Transport</keyword>
<protein>
    <submittedName>
        <fullName evidence="15">TonB-dependent receptor</fullName>
    </submittedName>
</protein>
<comment type="caution">
    <text evidence="15">The sequence shown here is derived from an EMBL/GenBank/DDBJ whole genome shotgun (WGS) entry which is preliminary data.</text>
</comment>
<evidence type="ECO:0000313" key="15">
    <source>
        <dbReference type="EMBL" id="MEN5379726.1"/>
    </source>
</evidence>
<evidence type="ECO:0000259" key="14">
    <source>
        <dbReference type="Pfam" id="PF07715"/>
    </source>
</evidence>
<dbReference type="InterPro" id="IPR000531">
    <property type="entry name" value="Beta-barrel_TonB"/>
</dbReference>
<dbReference type="Pfam" id="PF07715">
    <property type="entry name" value="Plug"/>
    <property type="match status" value="1"/>
</dbReference>
<dbReference type="PROSITE" id="PS52016">
    <property type="entry name" value="TONB_DEPENDENT_REC_3"/>
    <property type="match status" value="1"/>
</dbReference>
<dbReference type="Proteomes" id="UP001409291">
    <property type="component" value="Unassembled WGS sequence"/>
</dbReference>
<dbReference type="EMBL" id="JBDJNQ010000011">
    <property type="protein sequence ID" value="MEN5379726.1"/>
    <property type="molecule type" value="Genomic_DNA"/>
</dbReference>
<feature type="domain" description="TonB-dependent receptor plug" evidence="14">
    <location>
        <begin position="53"/>
        <end position="157"/>
    </location>
</feature>
<gene>
    <name evidence="15" type="ORF">ABE541_20840</name>
</gene>
<evidence type="ECO:0000256" key="12">
    <source>
        <dbReference type="SAM" id="SignalP"/>
    </source>
</evidence>
<organism evidence="15 16">
    <name type="scientific">Sphingobacterium kitahiroshimense</name>
    <dbReference type="NCBI Taxonomy" id="470446"/>
    <lineage>
        <taxon>Bacteria</taxon>
        <taxon>Pseudomonadati</taxon>
        <taxon>Bacteroidota</taxon>
        <taxon>Sphingobacteriia</taxon>
        <taxon>Sphingobacteriales</taxon>
        <taxon>Sphingobacteriaceae</taxon>
        <taxon>Sphingobacterium</taxon>
    </lineage>
</organism>